<name>A0A136JKL7_9PEZI</name>
<feature type="signal peptide" evidence="2">
    <location>
        <begin position="1"/>
        <end position="17"/>
    </location>
</feature>
<dbReference type="Proteomes" id="UP000070501">
    <property type="component" value="Unassembled WGS sequence"/>
</dbReference>
<evidence type="ECO:0000256" key="1">
    <source>
        <dbReference type="SAM" id="MobiDB-lite"/>
    </source>
</evidence>
<evidence type="ECO:0000256" key="2">
    <source>
        <dbReference type="SAM" id="SignalP"/>
    </source>
</evidence>
<evidence type="ECO:0008006" key="5">
    <source>
        <dbReference type="Google" id="ProtNLM"/>
    </source>
</evidence>
<keyword evidence="4" id="KW-1185">Reference proteome</keyword>
<proteinExistence type="predicted"/>
<evidence type="ECO:0000313" key="3">
    <source>
        <dbReference type="EMBL" id="KXJ97676.1"/>
    </source>
</evidence>
<reference evidence="4" key="1">
    <citation type="submission" date="2016-02" db="EMBL/GenBank/DDBJ databases">
        <title>Draft genome sequence of Microdochium bolleyi, a fungal endophyte of beachgrass.</title>
        <authorList>
            <consortium name="DOE Joint Genome Institute"/>
            <person name="David A.S."/>
            <person name="May G."/>
            <person name="Haridas S."/>
            <person name="Lim J."/>
            <person name="Wang M."/>
            <person name="Labutti K."/>
            <person name="Lipzen A."/>
            <person name="Barry K."/>
            <person name="Grigoriev I.V."/>
        </authorList>
    </citation>
    <scope>NUCLEOTIDE SEQUENCE [LARGE SCALE GENOMIC DNA]</scope>
    <source>
        <strain evidence="4">J235TASD1</strain>
    </source>
</reference>
<feature type="chain" id="PRO_5007293836" description="REJ domain-containing protein" evidence="2">
    <location>
        <begin position="18"/>
        <end position="85"/>
    </location>
</feature>
<organism evidence="3 4">
    <name type="scientific">Microdochium bolleyi</name>
    <dbReference type="NCBI Taxonomy" id="196109"/>
    <lineage>
        <taxon>Eukaryota</taxon>
        <taxon>Fungi</taxon>
        <taxon>Dikarya</taxon>
        <taxon>Ascomycota</taxon>
        <taxon>Pezizomycotina</taxon>
        <taxon>Sordariomycetes</taxon>
        <taxon>Xylariomycetidae</taxon>
        <taxon>Xylariales</taxon>
        <taxon>Microdochiaceae</taxon>
        <taxon>Microdochium</taxon>
    </lineage>
</organism>
<protein>
    <recommendedName>
        <fullName evidence="5">REJ domain-containing protein</fullName>
    </recommendedName>
</protein>
<evidence type="ECO:0000313" key="4">
    <source>
        <dbReference type="Proteomes" id="UP000070501"/>
    </source>
</evidence>
<dbReference type="InParanoid" id="A0A136JKL7"/>
<dbReference type="AlphaFoldDB" id="A0A136JKL7"/>
<keyword evidence="2" id="KW-0732">Signal</keyword>
<dbReference type="EMBL" id="KQ964245">
    <property type="protein sequence ID" value="KXJ97676.1"/>
    <property type="molecule type" value="Genomic_DNA"/>
</dbReference>
<feature type="non-terminal residue" evidence="3">
    <location>
        <position position="1"/>
    </location>
</feature>
<feature type="compositionally biased region" description="Low complexity" evidence="1">
    <location>
        <begin position="42"/>
        <end position="54"/>
    </location>
</feature>
<feature type="compositionally biased region" description="Low complexity" evidence="1">
    <location>
        <begin position="23"/>
        <end position="33"/>
    </location>
</feature>
<sequence length="85" mass="9270">HQSRLLLLSLPPAPVLAAYSSSSSAFSSGRSFPRLPQPQAPASPTRSCPRSRSPVCSFPDPSELCLPRQSRPLLSYLRVTLQTYT</sequence>
<feature type="region of interest" description="Disordered" evidence="1">
    <location>
        <begin position="23"/>
        <end position="54"/>
    </location>
</feature>
<gene>
    <name evidence="3" type="ORF">Micbo1qcDRAFT_187322</name>
</gene>
<accession>A0A136JKL7</accession>